<keyword evidence="1" id="KW-0472">Membrane</keyword>
<feature type="transmembrane region" description="Helical" evidence="1">
    <location>
        <begin position="82"/>
        <end position="103"/>
    </location>
</feature>
<keyword evidence="1" id="KW-0812">Transmembrane</keyword>
<evidence type="ECO:0000259" key="2">
    <source>
        <dbReference type="Pfam" id="PF02517"/>
    </source>
</evidence>
<name>A0A1I2H4H1_9FLAO</name>
<dbReference type="InterPro" id="IPR003675">
    <property type="entry name" value="Rce1/LyrA-like_dom"/>
</dbReference>
<sequence length="435" mass="49721">MSNNIMLDNIKETFTDLISFLKNPVDEAGPELSAAKKFKTLISLLIIEIPLMVVLILLISGLETLGLVDADNHKILDMIKSSPVVLLLLLTVVIGPLIEELIFRLYLRYKNNYALHFLISIVSLTGVRNEQKAETFLISFWKKRYKYIFYFSAVIFGLIHISNFEFSYTILLLSPILVAPQIILGLIIGYVRVRNGFVSGLLLHSFHNAFFIGIPLFFMLNDTEELNVENSFYSIKIEETNDISIPSIQKNYPDSIVYKNVSLKTTLTYLLNTNDILLKTNDKEMLDQTLHLNFKNKSKNSSQTKSIALNQLAKSYDFKIKKSTKATEVWNLEVVNPALLLKYKSNNNAYGNMIIINPEGIIIKKSKINALIHALIPKSNKMILDKTGSKDNYNITLETKDFESIKKQLKERYGLSLVKQKINLEHIMIEFQKPE</sequence>
<reference evidence="4" key="1">
    <citation type="submission" date="2016-10" db="EMBL/GenBank/DDBJ databases">
        <authorList>
            <person name="Varghese N."/>
            <person name="Submissions S."/>
        </authorList>
    </citation>
    <scope>NUCLEOTIDE SEQUENCE [LARGE SCALE GENOMIC DNA]</scope>
    <source>
        <strain evidence="4">CGMCC 1.9227</strain>
    </source>
</reference>
<protein>
    <submittedName>
        <fullName evidence="3">Soil-associated protein, TIGR03435 family</fullName>
    </submittedName>
</protein>
<dbReference type="InterPro" id="IPR017801">
    <property type="entry name" value="DUF3738"/>
</dbReference>
<dbReference type="Pfam" id="PF12543">
    <property type="entry name" value="DUF3738"/>
    <property type="match status" value="1"/>
</dbReference>
<organism evidence="3 4">
    <name type="scientific">Flavobacterium xueshanense</name>
    <dbReference type="NCBI Taxonomy" id="935223"/>
    <lineage>
        <taxon>Bacteria</taxon>
        <taxon>Pseudomonadati</taxon>
        <taxon>Bacteroidota</taxon>
        <taxon>Flavobacteriia</taxon>
        <taxon>Flavobacteriales</taxon>
        <taxon>Flavobacteriaceae</taxon>
        <taxon>Flavobacterium</taxon>
    </lineage>
</organism>
<feature type="transmembrane region" description="Helical" evidence="1">
    <location>
        <begin position="198"/>
        <end position="220"/>
    </location>
</feature>
<gene>
    <name evidence="3" type="ORF">SAMN04488131_11271</name>
</gene>
<feature type="transmembrane region" description="Helical" evidence="1">
    <location>
        <begin position="147"/>
        <end position="164"/>
    </location>
</feature>
<dbReference type="Proteomes" id="UP000198596">
    <property type="component" value="Unassembled WGS sequence"/>
</dbReference>
<feature type="transmembrane region" description="Helical" evidence="1">
    <location>
        <begin position="170"/>
        <end position="191"/>
    </location>
</feature>
<keyword evidence="4" id="KW-1185">Reference proteome</keyword>
<feature type="transmembrane region" description="Helical" evidence="1">
    <location>
        <begin position="41"/>
        <end position="62"/>
    </location>
</feature>
<dbReference type="GO" id="GO:0080120">
    <property type="term" value="P:CAAX-box protein maturation"/>
    <property type="evidence" value="ECO:0007669"/>
    <property type="project" value="UniProtKB-ARBA"/>
</dbReference>
<dbReference type="GO" id="GO:0004175">
    <property type="term" value="F:endopeptidase activity"/>
    <property type="evidence" value="ECO:0007669"/>
    <property type="project" value="UniProtKB-ARBA"/>
</dbReference>
<keyword evidence="1" id="KW-1133">Transmembrane helix</keyword>
<dbReference type="AlphaFoldDB" id="A0A1I2H4H1"/>
<dbReference type="Pfam" id="PF02517">
    <property type="entry name" value="Rce1-like"/>
    <property type="match status" value="1"/>
</dbReference>
<dbReference type="EMBL" id="FONQ01000012">
    <property type="protein sequence ID" value="SFF24259.1"/>
    <property type="molecule type" value="Genomic_DNA"/>
</dbReference>
<accession>A0A1I2H4H1</accession>
<feature type="domain" description="CAAX prenyl protease 2/Lysostaphin resistance protein A-like" evidence="2">
    <location>
        <begin position="84"/>
        <end position="210"/>
    </location>
</feature>
<evidence type="ECO:0000313" key="3">
    <source>
        <dbReference type="EMBL" id="SFF24259.1"/>
    </source>
</evidence>
<dbReference type="RefSeq" id="WP_091206550.1">
    <property type="nucleotide sequence ID" value="NZ_FONQ01000012.1"/>
</dbReference>
<dbReference type="OrthoDB" id="847268at2"/>
<proteinExistence type="predicted"/>
<evidence type="ECO:0000313" key="4">
    <source>
        <dbReference type="Proteomes" id="UP000198596"/>
    </source>
</evidence>
<evidence type="ECO:0000256" key="1">
    <source>
        <dbReference type="SAM" id="Phobius"/>
    </source>
</evidence>